<keyword evidence="3" id="KW-0547">Nucleotide-binding</keyword>
<keyword evidence="4" id="KW-0418">Kinase</keyword>
<protein>
    <recommendedName>
        <fullName evidence="7">Protein kinase domain-containing protein</fullName>
    </recommendedName>
</protein>
<dbReference type="InterPro" id="IPR000719">
    <property type="entry name" value="Prot_kinase_dom"/>
</dbReference>
<evidence type="ECO:0000256" key="5">
    <source>
        <dbReference type="ARBA" id="ARBA00022840"/>
    </source>
</evidence>
<keyword evidence="1" id="KW-0723">Serine/threonine-protein kinase</keyword>
<dbReference type="OrthoDB" id="9332038at2759"/>
<feature type="compositionally biased region" description="Basic and acidic residues" evidence="6">
    <location>
        <begin position="104"/>
        <end position="127"/>
    </location>
</feature>
<dbReference type="PROSITE" id="PS00108">
    <property type="entry name" value="PROTEIN_KINASE_ST"/>
    <property type="match status" value="1"/>
</dbReference>
<evidence type="ECO:0000313" key="9">
    <source>
        <dbReference type="Proteomes" id="UP000708148"/>
    </source>
</evidence>
<feature type="region of interest" description="Disordered" evidence="6">
    <location>
        <begin position="222"/>
        <end position="242"/>
    </location>
</feature>
<dbReference type="InterPro" id="IPR050494">
    <property type="entry name" value="Ser_Thr_dual-spec_kinase"/>
</dbReference>
<keyword evidence="9" id="KW-1185">Reference proteome</keyword>
<proteinExistence type="predicted"/>
<dbReference type="PANTHER" id="PTHR24058:SF124">
    <property type="entry name" value="PROTEIN KINASE SUPERFAMILY PROTEIN"/>
    <property type="match status" value="1"/>
</dbReference>
<dbReference type="Proteomes" id="UP000708148">
    <property type="component" value="Unassembled WGS sequence"/>
</dbReference>
<accession>A0A8S1IX04</accession>
<keyword evidence="5" id="KW-0067">ATP-binding</keyword>
<gene>
    <name evidence="8" type="ORF">OSTQU699_LOCUS4845</name>
</gene>
<feature type="compositionally biased region" description="Polar residues" evidence="6">
    <location>
        <begin position="435"/>
        <end position="445"/>
    </location>
</feature>
<dbReference type="GO" id="GO:0004674">
    <property type="term" value="F:protein serine/threonine kinase activity"/>
    <property type="evidence" value="ECO:0007669"/>
    <property type="project" value="UniProtKB-KW"/>
</dbReference>
<evidence type="ECO:0000256" key="3">
    <source>
        <dbReference type="ARBA" id="ARBA00022741"/>
    </source>
</evidence>
<feature type="compositionally biased region" description="Basic and acidic residues" evidence="6">
    <location>
        <begin position="378"/>
        <end position="389"/>
    </location>
</feature>
<dbReference type="Gene3D" id="3.30.200.20">
    <property type="entry name" value="Phosphorylase Kinase, domain 1"/>
    <property type="match status" value="1"/>
</dbReference>
<feature type="domain" description="Protein kinase" evidence="7">
    <location>
        <begin position="489"/>
        <end position="791"/>
    </location>
</feature>
<dbReference type="PANTHER" id="PTHR24058">
    <property type="entry name" value="DUAL SPECIFICITY PROTEIN KINASE"/>
    <property type="match status" value="1"/>
</dbReference>
<dbReference type="GO" id="GO:0005524">
    <property type="term" value="F:ATP binding"/>
    <property type="evidence" value="ECO:0007669"/>
    <property type="project" value="UniProtKB-KW"/>
</dbReference>
<feature type="compositionally biased region" description="Polar residues" evidence="6">
    <location>
        <begin position="408"/>
        <end position="418"/>
    </location>
</feature>
<feature type="compositionally biased region" description="Gly residues" evidence="6">
    <location>
        <begin position="291"/>
        <end position="304"/>
    </location>
</feature>
<dbReference type="InterPro" id="IPR011009">
    <property type="entry name" value="Kinase-like_dom_sf"/>
</dbReference>
<evidence type="ECO:0000256" key="2">
    <source>
        <dbReference type="ARBA" id="ARBA00022679"/>
    </source>
</evidence>
<sequence>MSRSGNNRHSPGGVRRGPDPSGLDLAPQGVHQGLDPRFRSNTFPLVGDGAHGGMAHMFGNMQGGQHTCHWAPSSMGEEGATSHATSQTHGIPNLNSGTAGKPARNRETEWERGTAGDAPHRRISTSERRRRKRIPTLLRKLSSTEPSSPCRPHRPSFRVQPIHDEATFASCELNGPSRATSTSPSGAFFDHNWSESTSPSTSCTGCLQGTMFSGALDVGGEEVGRREEGGGRGEEGGDIQRVDSLSDVGNLSQEVTEAAAQEVVGKKQLVIDTSKKSTSPFMRLEDFDGPMPGGGKSTEGGRTGGASFSFPVTPQSEEIVSFVSVDTQASAPFNSLTIEDSVFSPFLPSEHGGRQASGWNSPDAADGPSGGHPSTDVSRPEEAGMRESFRGSSEMEYSPSGFLEAFQPRTSPDASHQHSFPEASQHRGYSEASRQHSSPDASQQYAGGGIVDDSWEVINLKIYHKKGATGFEMSKDLQVRPGNILAGRYRVINELDTAAFSYAVSAEDLQAGQYVCLKIIKNNKDYFDQSLDEIKLLRMINNHDPNNEAGIVCMYDCFYYKEHLIIVFELLHANLYSMHRRCLRLGLPTYFCPPRIQTISRQILKATAFLHSLDIIHADLKPENVLIQSLDPCRIKIIDLGSSCFTTDHLGSYIQSRAYRSPEVILGLPYCEKIDVWSIGCVVAEMATGYALFQSDYAAGVLACMESLLGPLPALMQAEGKYSANYYTRSGRIYHQNPSTQQYEVLQPLPTDLRSCLETDDQLFLDFLSFLLVMDPAERPSAEEALRHPWLRTELGCPPQVPPGL</sequence>
<dbReference type="SUPFAM" id="SSF56112">
    <property type="entry name" value="Protein kinase-like (PK-like)"/>
    <property type="match status" value="1"/>
</dbReference>
<name>A0A8S1IX04_9CHLO</name>
<evidence type="ECO:0000259" key="7">
    <source>
        <dbReference type="PROSITE" id="PS50011"/>
    </source>
</evidence>
<dbReference type="InterPro" id="IPR008271">
    <property type="entry name" value="Ser/Thr_kinase_AS"/>
</dbReference>
<dbReference type="PROSITE" id="PS50011">
    <property type="entry name" value="PROTEIN_KINASE_DOM"/>
    <property type="match status" value="1"/>
</dbReference>
<feature type="region of interest" description="Disordered" evidence="6">
    <location>
        <begin position="347"/>
        <end position="446"/>
    </location>
</feature>
<reference evidence="8" key="1">
    <citation type="submission" date="2020-12" db="EMBL/GenBank/DDBJ databases">
        <authorList>
            <person name="Iha C."/>
        </authorList>
    </citation>
    <scope>NUCLEOTIDE SEQUENCE</scope>
</reference>
<dbReference type="CDD" id="cd14133">
    <property type="entry name" value="PKc_DYRK_like"/>
    <property type="match status" value="1"/>
</dbReference>
<dbReference type="Gene3D" id="1.10.510.10">
    <property type="entry name" value="Transferase(Phosphotransferase) domain 1"/>
    <property type="match status" value="1"/>
</dbReference>
<feature type="region of interest" description="Disordered" evidence="6">
    <location>
        <begin position="1"/>
        <end position="42"/>
    </location>
</feature>
<feature type="compositionally biased region" description="Polar residues" evidence="6">
    <location>
        <begin position="82"/>
        <end position="98"/>
    </location>
</feature>
<feature type="compositionally biased region" description="Basic and acidic residues" evidence="6">
    <location>
        <begin position="222"/>
        <end position="241"/>
    </location>
</feature>
<feature type="region of interest" description="Disordered" evidence="6">
    <location>
        <begin position="281"/>
        <end position="306"/>
    </location>
</feature>
<feature type="region of interest" description="Disordered" evidence="6">
    <location>
        <begin position="74"/>
        <end position="135"/>
    </location>
</feature>
<dbReference type="AlphaFoldDB" id="A0A8S1IX04"/>
<organism evidence="8 9">
    <name type="scientific">Ostreobium quekettii</name>
    <dbReference type="NCBI Taxonomy" id="121088"/>
    <lineage>
        <taxon>Eukaryota</taxon>
        <taxon>Viridiplantae</taxon>
        <taxon>Chlorophyta</taxon>
        <taxon>core chlorophytes</taxon>
        <taxon>Ulvophyceae</taxon>
        <taxon>TCBD clade</taxon>
        <taxon>Bryopsidales</taxon>
        <taxon>Ostreobineae</taxon>
        <taxon>Ostreobiaceae</taxon>
        <taxon>Ostreobium</taxon>
    </lineage>
</organism>
<comment type="caution">
    <text evidence="8">The sequence shown here is derived from an EMBL/GenBank/DDBJ whole genome shotgun (WGS) entry which is preliminary data.</text>
</comment>
<dbReference type="Pfam" id="PF00069">
    <property type="entry name" value="Pkinase"/>
    <property type="match status" value="1"/>
</dbReference>
<evidence type="ECO:0000256" key="6">
    <source>
        <dbReference type="SAM" id="MobiDB-lite"/>
    </source>
</evidence>
<evidence type="ECO:0000313" key="8">
    <source>
        <dbReference type="EMBL" id="CAD7699486.1"/>
    </source>
</evidence>
<dbReference type="EMBL" id="CAJHUC010001029">
    <property type="protein sequence ID" value="CAD7699486.1"/>
    <property type="molecule type" value="Genomic_DNA"/>
</dbReference>
<evidence type="ECO:0000256" key="1">
    <source>
        <dbReference type="ARBA" id="ARBA00022527"/>
    </source>
</evidence>
<evidence type="ECO:0000256" key="4">
    <source>
        <dbReference type="ARBA" id="ARBA00022777"/>
    </source>
</evidence>
<keyword evidence="2" id="KW-0808">Transferase</keyword>
<dbReference type="SMART" id="SM00220">
    <property type="entry name" value="S_TKc"/>
    <property type="match status" value="1"/>
</dbReference>